<name>A0ABR4JGY5_9EURO</name>
<evidence type="ECO:0000313" key="3">
    <source>
        <dbReference type="Proteomes" id="UP001610444"/>
    </source>
</evidence>
<feature type="compositionally biased region" description="Basic and acidic residues" evidence="1">
    <location>
        <begin position="42"/>
        <end position="51"/>
    </location>
</feature>
<dbReference type="RefSeq" id="XP_070893480.1">
    <property type="nucleotide sequence ID" value="XM_071047148.1"/>
</dbReference>
<evidence type="ECO:0000313" key="2">
    <source>
        <dbReference type="EMBL" id="KAL2839311.1"/>
    </source>
</evidence>
<feature type="compositionally biased region" description="Polar residues" evidence="1">
    <location>
        <begin position="1"/>
        <end position="10"/>
    </location>
</feature>
<feature type="compositionally biased region" description="Basic residues" evidence="1">
    <location>
        <begin position="11"/>
        <end position="34"/>
    </location>
</feature>
<dbReference type="Proteomes" id="UP001610444">
    <property type="component" value="Unassembled WGS sequence"/>
</dbReference>
<protein>
    <submittedName>
        <fullName evidence="2">Uncharacterized protein</fullName>
    </submittedName>
</protein>
<dbReference type="GeneID" id="98162312"/>
<dbReference type="EMBL" id="JBFXLR010000075">
    <property type="protein sequence ID" value="KAL2839311.1"/>
    <property type="molecule type" value="Genomic_DNA"/>
</dbReference>
<accession>A0ABR4JGY5</accession>
<feature type="region of interest" description="Disordered" evidence="1">
    <location>
        <begin position="1"/>
        <end position="52"/>
    </location>
</feature>
<keyword evidence="3" id="KW-1185">Reference proteome</keyword>
<organism evidence="2 3">
    <name type="scientific">Aspergillus pseudodeflectus</name>
    <dbReference type="NCBI Taxonomy" id="176178"/>
    <lineage>
        <taxon>Eukaryota</taxon>
        <taxon>Fungi</taxon>
        <taxon>Dikarya</taxon>
        <taxon>Ascomycota</taxon>
        <taxon>Pezizomycotina</taxon>
        <taxon>Eurotiomycetes</taxon>
        <taxon>Eurotiomycetidae</taxon>
        <taxon>Eurotiales</taxon>
        <taxon>Aspergillaceae</taxon>
        <taxon>Aspergillus</taxon>
        <taxon>Aspergillus subgen. Nidulantes</taxon>
    </lineage>
</organism>
<gene>
    <name evidence="2" type="ORF">BJX68DRAFT_272185</name>
</gene>
<sequence>MVLTPTSSNIVKKRVPTRTLKRPIPKVRPSKKKDAKTAAADPPKEDATEKAKTKKTLVTASCACESFPEMPHLIEVTITIWPVEFEQVDADVDVKLDVYVYAVDPATSSPELCHGETRRSALPPLERLGSFDPAKESEFLDAAEEALEELIKQMSGDWDDDPENFRDAFVEEMEKAGWVN</sequence>
<comment type="caution">
    <text evidence="2">The sequence shown here is derived from an EMBL/GenBank/DDBJ whole genome shotgun (WGS) entry which is preliminary data.</text>
</comment>
<proteinExistence type="predicted"/>
<evidence type="ECO:0000256" key="1">
    <source>
        <dbReference type="SAM" id="MobiDB-lite"/>
    </source>
</evidence>
<reference evidence="2 3" key="1">
    <citation type="submission" date="2024-07" db="EMBL/GenBank/DDBJ databases">
        <title>Section-level genome sequencing and comparative genomics of Aspergillus sections Usti and Cavernicolus.</title>
        <authorList>
            <consortium name="Lawrence Berkeley National Laboratory"/>
            <person name="Nybo J.L."/>
            <person name="Vesth T.C."/>
            <person name="Theobald S."/>
            <person name="Frisvad J.C."/>
            <person name="Larsen T.O."/>
            <person name="Kjaerboelling I."/>
            <person name="Rothschild-Mancinelli K."/>
            <person name="Lyhne E.K."/>
            <person name="Kogle M.E."/>
            <person name="Barry K."/>
            <person name="Clum A."/>
            <person name="Na H."/>
            <person name="Ledsgaard L."/>
            <person name="Lin J."/>
            <person name="Lipzen A."/>
            <person name="Kuo A."/>
            <person name="Riley R."/>
            <person name="Mondo S."/>
            <person name="LaButti K."/>
            <person name="Haridas S."/>
            <person name="Pangalinan J."/>
            <person name="Salamov A.A."/>
            <person name="Simmons B.A."/>
            <person name="Magnuson J.K."/>
            <person name="Chen J."/>
            <person name="Drula E."/>
            <person name="Henrissat B."/>
            <person name="Wiebenga A."/>
            <person name="Lubbers R.J."/>
            <person name="Gomes A.C."/>
            <person name="Macurrencykelacurrency M.R."/>
            <person name="Stajich J."/>
            <person name="Grigoriev I.V."/>
            <person name="Mortensen U.H."/>
            <person name="De vries R.P."/>
            <person name="Baker S.E."/>
            <person name="Andersen M.R."/>
        </authorList>
    </citation>
    <scope>NUCLEOTIDE SEQUENCE [LARGE SCALE GENOMIC DNA]</scope>
    <source>
        <strain evidence="2 3">CBS 756.74</strain>
    </source>
</reference>